<dbReference type="AlphaFoldDB" id="A0A7J6FBZ9"/>
<gene>
    <name evidence="3" type="ORF">F8388_022856</name>
</gene>
<evidence type="ECO:0000259" key="2">
    <source>
        <dbReference type="Pfam" id="PF14111"/>
    </source>
</evidence>
<dbReference type="EMBL" id="JAATIP010000136">
    <property type="protein sequence ID" value="KAF4368223.1"/>
    <property type="molecule type" value="Genomic_DNA"/>
</dbReference>
<evidence type="ECO:0000256" key="1">
    <source>
        <dbReference type="SAM" id="MobiDB-lite"/>
    </source>
</evidence>
<feature type="region of interest" description="Disordered" evidence="1">
    <location>
        <begin position="153"/>
        <end position="202"/>
    </location>
</feature>
<name>A0A7J6FBZ9_CANSA</name>
<organism evidence="3 4">
    <name type="scientific">Cannabis sativa</name>
    <name type="common">Hemp</name>
    <name type="synonym">Marijuana</name>
    <dbReference type="NCBI Taxonomy" id="3483"/>
    <lineage>
        <taxon>Eukaryota</taxon>
        <taxon>Viridiplantae</taxon>
        <taxon>Streptophyta</taxon>
        <taxon>Embryophyta</taxon>
        <taxon>Tracheophyta</taxon>
        <taxon>Spermatophyta</taxon>
        <taxon>Magnoliopsida</taxon>
        <taxon>eudicotyledons</taxon>
        <taxon>Gunneridae</taxon>
        <taxon>Pentapetalae</taxon>
        <taxon>rosids</taxon>
        <taxon>fabids</taxon>
        <taxon>Rosales</taxon>
        <taxon>Cannabaceae</taxon>
        <taxon>Cannabis</taxon>
    </lineage>
</organism>
<dbReference type="Proteomes" id="UP000525078">
    <property type="component" value="Unassembled WGS sequence"/>
</dbReference>
<feature type="domain" description="DUF4283" evidence="2">
    <location>
        <begin position="39"/>
        <end position="118"/>
    </location>
</feature>
<protein>
    <recommendedName>
        <fullName evidence="2">DUF4283 domain-containing protein</fullName>
    </recommendedName>
</protein>
<sequence>MDPSDICEVFEDVVQINQDDITFSLNPGEVDEPQDENKVLLGKIFSRYMLGKGAIQGSLKLSWNEIRGWKWKELEGGLLQLTFANRNDAMNVLARRPWFVCGALLVIIPWPAWLTPAEVRLIKPLSGSMWRAFSHSIGIYPIYASSVASLPNEDQSKQTTKGGTAKDSPLMSLNPAIFSTGSSPEGRPTRRSGRPKRQSIPE</sequence>
<comment type="caution">
    <text evidence="3">The sequence shown here is derived from an EMBL/GenBank/DDBJ whole genome shotgun (WGS) entry which is preliminary data.</text>
</comment>
<evidence type="ECO:0000313" key="3">
    <source>
        <dbReference type="EMBL" id="KAF4368223.1"/>
    </source>
</evidence>
<reference evidence="3 4" key="1">
    <citation type="journal article" date="2020" name="bioRxiv">
        <title>Sequence and annotation of 42 cannabis genomes reveals extensive copy number variation in cannabinoid synthesis and pathogen resistance genes.</title>
        <authorList>
            <person name="Mckernan K.J."/>
            <person name="Helbert Y."/>
            <person name="Kane L.T."/>
            <person name="Ebling H."/>
            <person name="Zhang L."/>
            <person name="Liu B."/>
            <person name="Eaton Z."/>
            <person name="Mclaughlin S."/>
            <person name="Kingan S."/>
            <person name="Baybayan P."/>
            <person name="Concepcion G."/>
            <person name="Jordan M."/>
            <person name="Riva A."/>
            <person name="Barbazuk W."/>
            <person name="Harkins T."/>
        </authorList>
    </citation>
    <scope>NUCLEOTIDE SEQUENCE [LARGE SCALE GENOMIC DNA]</scope>
    <source>
        <strain evidence="4">cv. Jamaican Lion 4</strain>
        <tissue evidence="3">Leaf</tissue>
    </source>
</reference>
<evidence type="ECO:0000313" key="4">
    <source>
        <dbReference type="Proteomes" id="UP000525078"/>
    </source>
</evidence>
<feature type="compositionally biased region" description="Basic residues" evidence="1">
    <location>
        <begin position="189"/>
        <end position="202"/>
    </location>
</feature>
<accession>A0A7J6FBZ9</accession>
<dbReference type="Pfam" id="PF14111">
    <property type="entry name" value="DUF4283"/>
    <property type="match status" value="1"/>
</dbReference>
<feature type="compositionally biased region" description="Polar residues" evidence="1">
    <location>
        <begin position="153"/>
        <end position="162"/>
    </location>
</feature>
<proteinExistence type="predicted"/>
<dbReference type="InterPro" id="IPR025558">
    <property type="entry name" value="DUF4283"/>
</dbReference>